<comment type="caution">
    <text evidence="3">The sequence shown here is derived from an EMBL/GenBank/DDBJ whole genome shotgun (WGS) entry which is preliminary data.</text>
</comment>
<dbReference type="InterPro" id="IPR005511">
    <property type="entry name" value="SMP-30"/>
</dbReference>
<comment type="similarity">
    <text evidence="1">Belongs to the SMP-30/CGR1 family.</text>
</comment>
<dbReference type="InterPro" id="IPR011042">
    <property type="entry name" value="6-blade_b-propeller_TolB-like"/>
</dbReference>
<keyword evidence="4" id="KW-1185">Reference proteome</keyword>
<dbReference type="SUPFAM" id="SSF63829">
    <property type="entry name" value="Calcium-dependent phosphotriesterase"/>
    <property type="match status" value="1"/>
</dbReference>
<protein>
    <recommendedName>
        <fullName evidence="2">SMP-30/Gluconolactonase/LRE-like region domain-containing protein</fullName>
    </recommendedName>
</protein>
<dbReference type="PANTHER" id="PTHR10907">
    <property type="entry name" value="REGUCALCIN"/>
    <property type="match status" value="1"/>
</dbReference>
<dbReference type="EMBL" id="BAABKG010000001">
    <property type="protein sequence ID" value="GAA5143427.1"/>
    <property type="molecule type" value="Genomic_DNA"/>
</dbReference>
<dbReference type="InterPro" id="IPR013658">
    <property type="entry name" value="SGL"/>
</dbReference>
<sequence>MAVTDARFALAEGPRWDAVTRRLLWVDILGRACFLGRLERDRLVVETRHDFDAHVGAAARADDGSLLVATGRRLTTVRPDGTRIAGEPIGLVGRRDRFNDGVCDARGRFLVGTVSLDGAHRSQRLLQVGADGVTVLDDDLGLSNGLGFSPDGATLYSVDSVPGTVWRRDYDHDTGRVGPRTRLLDLSDRTPDGLAVDEHGRLWIAIHGAGEVHRYDPRGTLAAVVAVPCPHTTSVAFAGDGLDRLVITTAFGELSDAERAAAPLSGSVFVAEPDCRGLPTFAWSGRLPVPPPRTRRPE</sequence>
<feature type="domain" description="SMP-30/Gluconolactonase/LRE-like region" evidence="2">
    <location>
        <begin position="10"/>
        <end position="250"/>
    </location>
</feature>
<evidence type="ECO:0000256" key="1">
    <source>
        <dbReference type="ARBA" id="ARBA00008853"/>
    </source>
</evidence>
<evidence type="ECO:0000313" key="4">
    <source>
        <dbReference type="Proteomes" id="UP001500221"/>
    </source>
</evidence>
<gene>
    <name evidence="3" type="ORF">GCM10023340_08820</name>
</gene>
<dbReference type="Pfam" id="PF08450">
    <property type="entry name" value="SGL"/>
    <property type="match status" value="1"/>
</dbReference>
<evidence type="ECO:0000313" key="3">
    <source>
        <dbReference type="EMBL" id="GAA5143427.1"/>
    </source>
</evidence>
<proteinExistence type="inferred from homology"/>
<accession>A0ABP9PBF8</accession>
<name>A0ABP9PBF8_9ACTN</name>
<organism evidence="3 4">
    <name type="scientific">Nocardioides marinquilinus</name>
    <dbReference type="NCBI Taxonomy" id="1210400"/>
    <lineage>
        <taxon>Bacteria</taxon>
        <taxon>Bacillati</taxon>
        <taxon>Actinomycetota</taxon>
        <taxon>Actinomycetes</taxon>
        <taxon>Propionibacteriales</taxon>
        <taxon>Nocardioidaceae</taxon>
        <taxon>Nocardioides</taxon>
    </lineage>
</organism>
<dbReference type="PRINTS" id="PR01790">
    <property type="entry name" value="SMP30FAMILY"/>
</dbReference>
<dbReference type="PANTHER" id="PTHR10907:SF47">
    <property type="entry name" value="REGUCALCIN"/>
    <property type="match status" value="1"/>
</dbReference>
<reference evidence="4" key="1">
    <citation type="journal article" date="2019" name="Int. J. Syst. Evol. Microbiol.">
        <title>The Global Catalogue of Microorganisms (GCM) 10K type strain sequencing project: providing services to taxonomists for standard genome sequencing and annotation.</title>
        <authorList>
            <consortium name="The Broad Institute Genomics Platform"/>
            <consortium name="The Broad Institute Genome Sequencing Center for Infectious Disease"/>
            <person name="Wu L."/>
            <person name="Ma J."/>
        </authorList>
    </citation>
    <scope>NUCLEOTIDE SEQUENCE [LARGE SCALE GENOMIC DNA]</scope>
    <source>
        <strain evidence="4">JCM 18459</strain>
    </source>
</reference>
<dbReference type="Proteomes" id="UP001500221">
    <property type="component" value="Unassembled WGS sequence"/>
</dbReference>
<dbReference type="Gene3D" id="2.120.10.30">
    <property type="entry name" value="TolB, C-terminal domain"/>
    <property type="match status" value="1"/>
</dbReference>
<evidence type="ECO:0000259" key="2">
    <source>
        <dbReference type="Pfam" id="PF08450"/>
    </source>
</evidence>